<evidence type="ECO:0000256" key="2">
    <source>
        <dbReference type="SAM" id="SignalP"/>
    </source>
</evidence>
<proteinExistence type="predicted"/>
<name>A0A1Y1W8Z7_9FUNG</name>
<keyword evidence="2" id="KW-0732">Signal</keyword>
<evidence type="ECO:0000313" key="4">
    <source>
        <dbReference type="Proteomes" id="UP000193922"/>
    </source>
</evidence>
<dbReference type="Proteomes" id="UP000193922">
    <property type="component" value="Unassembled WGS sequence"/>
</dbReference>
<accession>A0A1Y1W8Z7</accession>
<gene>
    <name evidence="3" type="ORF">DL89DRAFT_257221</name>
</gene>
<keyword evidence="4" id="KW-1185">Reference proteome</keyword>
<dbReference type="OrthoDB" id="10401115at2759"/>
<comment type="caution">
    <text evidence="3">The sequence shown here is derived from an EMBL/GenBank/DDBJ whole genome shotgun (WGS) entry which is preliminary data.</text>
</comment>
<evidence type="ECO:0000256" key="1">
    <source>
        <dbReference type="SAM" id="MobiDB-lite"/>
    </source>
</evidence>
<feature type="chain" id="PRO_5011003291" evidence="2">
    <location>
        <begin position="23"/>
        <end position="101"/>
    </location>
</feature>
<feature type="region of interest" description="Disordered" evidence="1">
    <location>
        <begin position="75"/>
        <end position="101"/>
    </location>
</feature>
<dbReference type="AlphaFoldDB" id="A0A1Y1W8Z7"/>
<organism evidence="3 4">
    <name type="scientific">Linderina pennispora</name>
    <dbReference type="NCBI Taxonomy" id="61395"/>
    <lineage>
        <taxon>Eukaryota</taxon>
        <taxon>Fungi</taxon>
        <taxon>Fungi incertae sedis</taxon>
        <taxon>Zoopagomycota</taxon>
        <taxon>Kickxellomycotina</taxon>
        <taxon>Kickxellomycetes</taxon>
        <taxon>Kickxellales</taxon>
        <taxon>Kickxellaceae</taxon>
        <taxon>Linderina</taxon>
    </lineage>
</organism>
<protein>
    <submittedName>
        <fullName evidence="3">Uncharacterized protein</fullName>
    </submittedName>
</protein>
<reference evidence="3 4" key="1">
    <citation type="submission" date="2016-07" db="EMBL/GenBank/DDBJ databases">
        <title>Pervasive Adenine N6-methylation of Active Genes in Fungi.</title>
        <authorList>
            <consortium name="DOE Joint Genome Institute"/>
            <person name="Mondo S.J."/>
            <person name="Dannebaum R.O."/>
            <person name="Kuo R.C."/>
            <person name="Labutti K."/>
            <person name="Haridas S."/>
            <person name="Kuo A."/>
            <person name="Salamov A."/>
            <person name="Ahrendt S.R."/>
            <person name="Lipzen A."/>
            <person name="Sullivan W."/>
            <person name="Andreopoulos W.B."/>
            <person name="Clum A."/>
            <person name="Lindquist E."/>
            <person name="Daum C."/>
            <person name="Ramamoorthy G.K."/>
            <person name="Gryganskyi A."/>
            <person name="Culley D."/>
            <person name="Magnuson J.K."/>
            <person name="James T.Y."/>
            <person name="O'Malley M.A."/>
            <person name="Stajich J.E."/>
            <person name="Spatafora J.W."/>
            <person name="Visel A."/>
            <person name="Grigoriev I.V."/>
        </authorList>
    </citation>
    <scope>NUCLEOTIDE SEQUENCE [LARGE SCALE GENOMIC DNA]</scope>
    <source>
        <strain evidence="3 4">ATCC 12442</strain>
    </source>
</reference>
<feature type="signal peptide" evidence="2">
    <location>
        <begin position="1"/>
        <end position="22"/>
    </location>
</feature>
<dbReference type="RefSeq" id="XP_040743560.1">
    <property type="nucleotide sequence ID" value="XM_040885509.1"/>
</dbReference>
<evidence type="ECO:0000313" key="3">
    <source>
        <dbReference type="EMBL" id="ORX69922.1"/>
    </source>
</evidence>
<sequence>MNALNFMLIAVLCLASYAQAAALPTSVGVATPSPRPVAGESATATVVVNIETNLSADLPRILSEARELEKMVEMNGEPTAASAKAASARGPGEIEEFMSEI</sequence>
<dbReference type="GeneID" id="63802157"/>
<dbReference type="EMBL" id="MCFD01000006">
    <property type="protein sequence ID" value="ORX69922.1"/>
    <property type="molecule type" value="Genomic_DNA"/>
</dbReference>